<name>A0ABN7VGW0_GIGMA</name>
<comment type="caution">
    <text evidence="1">The sequence shown here is derived from an EMBL/GenBank/DDBJ whole genome shotgun (WGS) entry which is preliminary data.</text>
</comment>
<reference evidence="1 2" key="1">
    <citation type="submission" date="2021-06" db="EMBL/GenBank/DDBJ databases">
        <authorList>
            <person name="Kallberg Y."/>
            <person name="Tangrot J."/>
            <person name="Rosling A."/>
        </authorList>
    </citation>
    <scope>NUCLEOTIDE SEQUENCE [LARGE SCALE GENOMIC DNA]</scope>
    <source>
        <strain evidence="1 2">120-4 pot B 10/14</strain>
    </source>
</reference>
<dbReference type="EMBL" id="CAJVQB010014994">
    <property type="protein sequence ID" value="CAG8771877.1"/>
    <property type="molecule type" value="Genomic_DNA"/>
</dbReference>
<evidence type="ECO:0000313" key="1">
    <source>
        <dbReference type="EMBL" id="CAG8771877.1"/>
    </source>
</evidence>
<organism evidence="1 2">
    <name type="scientific">Gigaspora margarita</name>
    <dbReference type="NCBI Taxonomy" id="4874"/>
    <lineage>
        <taxon>Eukaryota</taxon>
        <taxon>Fungi</taxon>
        <taxon>Fungi incertae sedis</taxon>
        <taxon>Mucoromycota</taxon>
        <taxon>Glomeromycotina</taxon>
        <taxon>Glomeromycetes</taxon>
        <taxon>Diversisporales</taxon>
        <taxon>Gigasporaceae</taxon>
        <taxon>Gigaspora</taxon>
    </lineage>
</organism>
<evidence type="ECO:0000313" key="2">
    <source>
        <dbReference type="Proteomes" id="UP000789901"/>
    </source>
</evidence>
<gene>
    <name evidence="1" type="ORF">GMARGA_LOCUS18618</name>
</gene>
<accession>A0ABN7VGW0</accession>
<proteinExistence type="predicted"/>
<protein>
    <submittedName>
        <fullName evidence="1">34795_t:CDS:1</fullName>
    </submittedName>
</protein>
<sequence length="89" mass="10095">MVIKNNQSGIIIDKNSVCSSKLISFVNQKLNNCVISDNNIDIEKVKMEMDAEKVKMDIDTVNVKIDVDAENIIVDDDKYIKVNHNILKD</sequence>
<dbReference type="Proteomes" id="UP000789901">
    <property type="component" value="Unassembled WGS sequence"/>
</dbReference>
<keyword evidence="2" id="KW-1185">Reference proteome</keyword>